<dbReference type="InterPro" id="IPR035013">
    <property type="entry name" value="YabN_N"/>
</dbReference>
<dbReference type="AlphaFoldDB" id="A0A4R1QKP2"/>
<dbReference type="InterPro" id="IPR014777">
    <property type="entry name" value="4pyrrole_Mease_sub1"/>
</dbReference>
<dbReference type="Proteomes" id="UP000295658">
    <property type="component" value="Unassembled WGS sequence"/>
</dbReference>
<dbReference type="PANTHER" id="PTHR30522:SF0">
    <property type="entry name" value="NUCLEOSIDE TRIPHOSPHATE PYROPHOSPHOHYDROLASE"/>
    <property type="match status" value="1"/>
</dbReference>
<dbReference type="InterPro" id="IPR035996">
    <property type="entry name" value="4pyrrol_Methylase_sf"/>
</dbReference>
<dbReference type="CDD" id="cd11723">
    <property type="entry name" value="YabN_N_like"/>
    <property type="match status" value="1"/>
</dbReference>
<evidence type="ECO:0000256" key="1">
    <source>
        <dbReference type="SAM" id="Coils"/>
    </source>
</evidence>
<dbReference type="InterPro" id="IPR048011">
    <property type="entry name" value="NTP-PPase_MazG-like_C"/>
</dbReference>
<dbReference type="GO" id="GO:0046047">
    <property type="term" value="P:TTP catabolic process"/>
    <property type="evidence" value="ECO:0007669"/>
    <property type="project" value="TreeGrafter"/>
</dbReference>
<evidence type="ECO:0000259" key="3">
    <source>
        <dbReference type="Pfam" id="PF03819"/>
    </source>
</evidence>
<dbReference type="GO" id="GO:0046076">
    <property type="term" value="P:dTTP catabolic process"/>
    <property type="evidence" value="ECO:0007669"/>
    <property type="project" value="TreeGrafter"/>
</dbReference>
<feature type="domain" description="NTP pyrophosphohydrolase MazG-like" evidence="3">
    <location>
        <begin position="393"/>
        <end position="452"/>
    </location>
</feature>
<dbReference type="FunFam" id="3.40.1010.10:FF:000008">
    <property type="entry name" value="Similar to nucleoside triphosphate pyrophosphohydrolase, MazG"/>
    <property type="match status" value="1"/>
</dbReference>
<proteinExistence type="predicted"/>
<dbReference type="FunFam" id="1.10.287.1080:FF:000003">
    <property type="entry name" value="Nucleoside triphosphate pyrophosphohydrolase"/>
    <property type="match status" value="1"/>
</dbReference>
<dbReference type="Gene3D" id="3.40.1010.10">
    <property type="entry name" value="Cobalt-precorrin-4 Transmethylase, Domain 1"/>
    <property type="match status" value="1"/>
</dbReference>
<evidence type="ECO:0000313" key="5">
    <source>
        <dbReference type="Proteomes" id="UP000295658"/>
    </source>
</evidence>
<dbReference type="GO" id="GO:0046081">
    <property type="term" value="P:dUTP catabolic process"/>
    <property type="evidence" value="ECO:0007669"/>
    <property type="project" value="TreeGrafter"/>
</dbReference>
<dbReference type="InterPro" id="IPR011551">
    <property type="entry name" value="NTP_PyrPHydrolase_MazG"/>
</dbReference>
<comment type="caution">
    <text evidence="4">The sequence shown here is derived from an EMBL/GenBank/DDBJ whole genome shotgun (WGS) entry which is preliminary data.</text>
</comment>
<dbReference type="GO" id="GO:0046061">
    <property type="term" value="P:dATP catabolic process"/>
    <property type="evidence" value="ECO:0007669"/>
    <property type="project" value="TreeGrafter"/>
</dbReference>
<dbReference type="SUPFAM" id="SSF53790">
    <property type="entry name" value="Tetrapyrrole methylase"/>
    <property type="match status" value="1"/>
</dbReference>
<dbReference type="PANTHER" id="PTHR30522">
    <property type="entry name" value="NUCLEOSIDE TRIPHOSPHATE PYROPHOSPHOHYDROLASE"/>
    <property type="match status" value="1"/>
</dbReference>
<dbReference type="GO" id="GO:0006203">
    <property type="term" value="P:dGTP catabolic process"/>
    <property type="evidence" value="ECO:0007669"/>
    <property type="project" value="TreeGrafter"/>
</dbReference>
<accession>A0A4R1QKP2</accession>
<feature type="domain" description="Tetrapyrrole methylase" evidence="2">
    <location>
        <begin position="3"/>
        <end position="206"/>
    </location>
</feature>
<dbReference type="GO" id="GO:0047429">
    <property type="term" value="F:nucleoside triphosphate diphosphatase activity"/>
    <property type="evidence" value="ECO:0007669"/>
    <property type="project" value="InterPro"/>
</dbReference>
<name>A0A4R1QKP2_9BACL</name>
<dbReference type="Pfam" id="PF00590">
    <property type="entry name" value="TP_methylase"/>
    <property type="match status" value="1"/>
</dbReference>
<dbReference type="FunFam" id="1.10.287.1080:FF:000001">
    <property type="entry name" value="Nucleoside triphosphate pyrophosphohydrolase"/>
    <property type="match status" value="1"/>
</dbReference>
<dbReference type="Gene3D" id="1.10.287.1080">
    <property type="entry name" value="MazG-like"/>
    <property type="match status" value="2"/>
</dbReference>
<dbReference type="NCBIfam" id="TIGR00444">
    <property type="entry name" value="mazG"/>
    <property type="match status" value="1"/>
</dbReference>
<dbReference type="OrthoDB" id="9808939at2"/>
<feature type="coiled-coil region" evidence="1">
    <location>
        <begin position="392"/>
        <end position="419"/>
    </location>
</feature>
<keyword evidence="5" id="KW-1185">Reference proteome</keyword>
<reference evidence="4 5" key="1">
    <citation type="submission" date="2019-03" db="EMBL/GenBank/DDBJ databases">
        <title>Genomic Encyclopedia of Type Strains, Phase IV (KMG-IV): sequencing the most valuable type-strain genomes for metagenomic binning, comparative biology and taxonomic classification.</title>
        <authorList>
            <person name="Goeker M."/>
        </authorList>
    </citation>
    <scope>NUCLEOTIDE SEQUENCE [LARGE SCALE GENOMIC DNA]</scope>
    <source>
        <strain evidence="4 5">DSM 24979</strain>
    </source>
</reference>
<protein>
    <submittedName>
        <fullName evidence="4">Tetrapyrrole methylase family protein/MazG family protein</fullName>
    </submittedName>
</protein>
<dbReference type="SUPFAM" id="SSF101386">
    <property type="entry name" value="all-alpha NTP pyrophosphatases"/>
    <property type="match status" value="2"/>
</dbReference>
<feature type="domain" description="NTP pyrophosphohydrolase MazG-like" evidence="3">
    <location>
        <begin position="254"/>
        <end position="327"/>
    </location>
</feature>
<dbReference type="RefSeq" id="WP_132949394.1">
    <property type="nucleotide sequence ID" value="NZ_SLUL01000017.1"/>
</dbReference>
<evidence type="ECO:0000313" key="4">
    <source>
        <dbReference type="EMBL" id="TCL46096.1"/>
    </source>
</evidence>
<dbReference type="NCBIfam" id="NF007113">
    <property type="entry name" value="PRK09562.1"/>
    <property type="match status" value="1"/>
</dbReference>
<dbReference type="CDD" id="cd11528">
    <property type="entry name" value="NTP-PPase_MazG_Nterm"/>
    <property type="match status" value="1"/>
</dbReference>
<dbReference type="GO" id="GO:0032259">
    <property type="term" value="P:methylation"/>
    <property type="evidence" value="ECO:0007669"/>
    <property type="project" value="UniProtKB-KW"/>
</dbReference>
<dbReference type="InterPro" id="IPR048015">
    <property type="entry name" value="NTP-PPase_MazG-like_N"/>
</dbReference>
<keyword evidence="4" id="KW-0489">Methyltransferase</keyword>
<dbReference type="GO" id="GO:0046052">
    <property type="term" value="P:UTP catabolic process"/>
    <property type="evidence" value="ECO:0007669"/>
    <property type="project" value="TreeGrafter"/>
</dbReference>
<sequence>MNTIFVVGLGAGDLEQLPLGVYRRLKEAGRLFLRTKDHPVVQSLQSEGVEFRSFDDVYEKHNRFEDVYAEIVSILLQEAQKGDIVYAVPGHPLVAERTVQLLFDYEQQRQCRIVVEGGQSFLDALFTALKIDPIEGFQLLDATSFQADEIQLRHHVIFCQVYDAFVASEVKLALLEKLPHDYEVYIVTAAGSKDEKIEKVPLYELDRVATLNNLTSVYVPKVEKEEWLYHDFTTLRRVIATLRGPNGCPWDRKQTHESLKKYLLEEAYELLDAIDRQDDENMIEELGDVLLQVMLHAQIGEDEGMFSIDDVIRSITEKMIRRHPHVFGDVTVHDAEEVVRNWQEIKAEEKKEKAMSLLDDVAKGLPGTLRAYKYQQKAAEVGFDWDEVEPIWAKVQEEIKEFQQEANKENIEETKLKAEFGDLLFAIINVCRYYKINPEEALAMANEKFYRRFVYIEQEVKKRGQSLQQLSLEQLDEIWEEAKKRGM</sequence>
<keyword evidence="1" id="KW-0175">Coiled coil</keyword>
<dbReference type="GO" id="GO:0008168">
    <property type="term" value="F:methyltransferase activity"/>
    <property type="evidence" value="ECO:0007669"/>
    <property type="project" value="UniProtKB-KW"/>
</dbReference>
<dbReference type="PIRSF" id="PIRSF002845">
    <property type="entry name" value="Ttrprl_mtas_MazG"/>
    <property type="match status" value="1"/>
</dbReference>
<dbReference type="EMBL" id="SLUL01000017">
    <property type="protein sequence ID" value="TCL46096.1"/>
    <property type="molecule type" value="Genomic_DNA"/>
</dbReference>
<dbReference type="CDD" id="cd11529">
    <property type="entry name" value="NTP-PPase_MazG_Cterm"/>
    <property type="match status" value="1"/>
</dbReference>
<keyword evidence="4" id="KW-0808">Transferase</keyword>
<organism evidence="4 5">
    <name type="scientific">Thermolongibacillus altinsuensis</name>
    <dbReference type="NCBI Taxonomy" id="575256"/>
    <lineage>
        <taxon>Bacteria</taxon>
        <taxon>Bacillati</taxon>
        <taxon>Bacillota</taxon>
        <taxon>Bacilli</taxon>
        <taxon>Bacillales</taxon>
        <taxon>Anoxybacillaceae</taxon>
        <taxon>Thermolongibacillus</taxon>
    </lineage>
</organism>
<dbReference type="InterPro" id="IPR004518">
    <property type="entry name" value="MazG-like_dom"/>
</dbReference>
<dbReference type="InterPro" id="IPR024180">
    <property type="entry name" value="Tetrapyrrole_Mease/MazG_pred"/>
</dbReference>
<dbReference type="InterPro" id="IPR000878">
    <property type="entry name" value="4pyrrol_Mease"/>
</dbReference>
<gene>
    <name evidence="4" type="ORF">EDD69_11730</name>
</gene>
<evidence type="ECO:0000259" key="2">
    <source>
        <dbReference type="Pfam" id="PF00590"/>
    </source>
</evidence>
<dbReference type="Pfam" id="PF03819">
    <property type="entry name" value="MazG"/>
    <property type="match status" value="2"/>
</dbReference>
<dbReference type="GO" id="GO:0006950">
    <property type="term" value="P:response to stress"/>
    <property type="evidence" value="ECO:0007669"/>
    <property type="project" value="UniProtKB-ARBA"/>
</dbReference>